<dbReference type="AlphaFoldDB" id="A0A918JWS6"/>
<keyword evidence="3" id="KW-1185">Reference proteome</keyword>
<sequence>METGMIVILIILIVICTLPFILINGSTKKKEKQLKKALEISITEDNGILTDYVINYNFALGLDSNAKQIYYYKKTLEAEYLQKINLKNIATCEIKKDTKQIRNGKLNYERIQSIALVFTFKKNNLIDQFKVYDYDDSPQLSGELALADTWGKKVIDLLTKDSTNLKDPKIEKTPLKFA</sequence>
<reference evidence="2 3" key="1">
    <citation type="journal article" date="2014" name="Int. J. Syst. Evol. Microbiol.">
        <title>Complete genome sequence of Corynebacterium casei LMG S-19264T (=DSM 44701T), isolated from a smear-ripened cheese.</title>
        <authorList>
            <consortium name="US DOE Joint Genome Institute (JGI-PGF)"/>
            <person name="Walter F."/>
            <person name="Albersmeier A."/>
            <person name="Kalinowski J."/>
            <person name="Ruckert C."/>
        </authorList>
    </citation>
    <scope>NUCLEOTIDE SEQUENCE [LARGE SCALE GENOMIC DNA]</scope>
    <source>
        <strain evidence="2 3">KCTC 12285</strain>
    </source>
</reference>
<gene>
    <name evidence="2" type="ORF">GCM10007384_22910</name>
</gene>
<keyword evidence="1" id="KW-0812">Transmembrane</keyword>
<comment type="caution">
    <text evidence="2">The sequence shown here is derived from an EMBL/GenBank/DDBJ whole genome shotgun (WGS) entry which is preliminary data.</text>
</comment>
<dbReference type="RefSeq" id="WP_027412155.1">
    <property type="nucleotide sequence ID" value="NZ_BMWS01000014.1"/>
</dbReference>
<organism evidence="2 3">
    <name type="scientific">Aquimarina muelleri</name>
    <dbReference type="NCBI Taxonomy" id="279356"/>
    <lineage>
        <taxon>Bacteria</taxon>
        <taxon>Pseudomonadati</taxon>
        <taxon>Bacteroidota</taxon>
        <taxon>Flavobacteriia</taxon>
        <taxon>Flavobacteriales</taxon>
        <taxon>Flavobacteriaceae</taxon>
        <taxon>Aquimarina</taxon>
    </lineage>
</organism>
<evidence type="ECO:0000256" key="1">
    <source>
        <dbReference type="SAM" id="Phobius"/>
    </source>
</evidence>
<keyword evidence="1" id="KW-1133">Transmembrane helix</keyword>
<dbReference type="EMBL" id="BMWS01000014">
    <property type="protein sequence ID" value="GGX20972.1"/>
    <property type="molecule type" value="Genomic_DNA"/>
</dbReference>
<protein>
    <submittedName>
        <fullName evidence="2">Uncharacterized protein</fullName>
    </submittedName>
</protein>
<feature type="transmembrane region" description="Helical" evidence="1">
    <location>
        <begin position="6"/>
        <end position="26"/>
    </location>
</feature>
<accession>A0A918JWS6</accession>
<keyword evidence="1" id="KW-0472">Membrane</keyword>
<evidence type="ECO:0000313" key="3">
    <source>
        <dbReference type="Proteomes" id="UP000601108"/>
    </source>
</evidence>
<dbReference type="Proteomes" id="UP000601108">
    <property type="component" value="Unassembled WGS sequence"/>
</dbReference>
<evidence type="ECO:0000313" key="2">
    <source>
        <dbReference type="EMBL" id="GGX20972.1"/>
    </source>
</evidence>
<name>A0A918JWS6_9FLAO</name>
<proteinExistence type="predicted"/>